<dbReference type="InterPro" id="IPR052407">
    <property type="entry name" value="BTB_POZ_domain_cont_9"/>
</dbReference>
<dbReference type="Gene3D" id="3.30.710.10">
    <property type="entry name" value="Potassium Channel Kv1.1, Chain A"/>
    <property type="match status" value="1"/>
</dbReference>
<reference evidence="2" key="1">
    <citation type="journal article" date="2013" name="Genetics">
        <title>The draft genome and transcriptome of Panagrellus redivivus are shaped by the harsh demands of a free-living lifestyle.</title>
        <authorList>
            <person name="Srinivasan J."/>
            <person name="Dillman A.R."/>
            <person name="Macchietto M.G."/>
            <person name="Heikkinen L."/>
            <person name="Lakso M."/>
            <person name="Fracchia K.M."/>
            <person name="Antoshechkin I."/>
            <person name="Mortazavi A."/>
            <person name="Wong G."/>
            <person name="Sternberg P.W."/>
        </authorList>
    </citation>
    <scope>NUCLEOTIDE SEQUENCE [LARGE SCALE GENOMIC DNA]</scope>
    <source>
        <strain evidence="2">MT8872</strain>
    </source>
</reference>
<dbReference type="Pfam" id="PF00651">
    <property type="entry name" value="BTB"/>
    <property type="match status" value="1"/>
</dbReference>
<accession>A0A7E4W9J8</accession>
<evidence type="ECO:0000313" key="2">
    <source>
        <dbReference type="Proteomes" id="UP000492821"/>
    </source>
</evidence>
<dbReference type="AlphaFoldDB" id="A0A7E4W9J8"/>
<dbReference type="GO" id="GO:0005737">
    <property type="term" value="C:cytoplasm"/>
    <property type="evidence" value="ECO:0007669"/>
    <property type="project" value="TreeGrafter"/>
</dbReference>
<dbReference type="SUPFAM" id="SSF54695">
    <property type="entry name" value="POZ domain"/>
    <property type="match status" value="1"/>
</dbReference>
<dbReference type="Proteomes" id="UP000492821">
    <property type="component" value="Unassembled WGS sequence"/>
</dbReference>
<organism evidence="2 3">
    <name type="scientific">Panagrellus redivivus</name>
    <name type="common">Microworm</name>
    <dbReference type="NCBI Taxonomy" id="6233"/>
    <lineage>
        <taxon>Eukaryota</taxon>
        <taxon>Metazoa</taxon>
        <taxon>Ecdysozoa</taxon>
        <taxon>Nematoda</taxon>
        <taxon>Chromadorea</taxon>
        <taxon>Rhabditida</taxon>
        <taxon>Tylenchina</taxon>
        <taxon>Panagrolaimomorpha</taxon>
        <taxon>Panagrolaimoidea</taxon>
        <taxon>Panagrolaimidae</taxon>
        <taxon>Panagrellus</taxon>
    </lineage>
</organism>
<proteinExistence type="predicted"/>
<reference evidence="3" key="2">
    <citation type="submission" date="2020-10" db="UniProtKB">
        <authorList>
            <consortium name="WormBaseParasite"/>
        </authorList>
    </citation>
    <scope>IDENTIFICATION</scope>
</reference>
<sequence length="405" mass="46570">MSADQYKDLYFSKTGYNVIVINDKTRIPARFKTTFCNSYVEASTDIYNNLLLNMKNSDVTFVVEDTEVPAHRAILSKQSEYFRAMFSNNFIEGRSDKVILKETNLKAFKRVLAYIYTDAMEYKYKNTLPLEEVFEVFACARFYMIPLTLERISYLATGSPDTPCVLLNNALNYPIDELIPFSVDRIQENVSDIIKTKAFESLSLPSLEHVLKTGLDTQESKVFEALVGWMRCHPDSSSSFPELLKHITLYLLEKEHLDILFKPTHLVTRKCIVDLLSDEQVKARKFKKVENQNVITNVRIVEGTLDCRSNSMTPSSNGAIIFDLKQNYLLNCLELTKVITDRYLYTVAVSMDMRSWKYVVESGDKPTMVTFKESVVRFIRIRALYTLDISISANIGAFYITKLEP</sequence>
<dbReference type="PROSITE" id="PS50097">
    <property type="entry name" value="BTB"/>
    <property type="match status" value="1"/>
</dbReference>
<evidence type="ECO:0000313" key="3">
    <source>
        <dbReference type="WBParaSite" id="Pan_g9009.t1"/>
    </source>
</evidence>
<dbReference type="InterPro" id="IPR011705">
    <property type="entry name" value="BACK"/>
</dbReference>
<keyword evidence="2" id="KW-1185">Reference proteome</keyword>
<protein>
    <submittedName>
        <fullName evidence="3">BTB domain-containing protein</fullName>
    </submittedName>
</protein>
<dbReference type="WBParaSite" id="Pan_g9009.t1">
    <property type="protein sequence ID" value="Pan_g9009.t1"/>
    <property type="gene ID" value="Pan_g9009"/>
</dbReference>
<dbReference type="SMART" id="SM00875">
    <property type="entry name" value="BACK"/>
    <property type="match status" value="1"/>
</dbReference>
<dbReference type="PANTHER" id="PTHR46306">
    <property type="entry name" value="BTB/POZ DOMAIN-CONTAINING PROTEIN 9"/>
    <property type="match status" value="1"/>
</dbReference>
<dbReference type="Gene3D" id="1.25.40.420">
    <property type="match status" value="1"/>
</dbReference>
<dbReference type="GO" id="GO:0008344">
    <property type="term" value="P:adult locomotory behavior"/>
    <property type="evidence" value="ECO:0007669"/>
    <property type="project" value="TreeGrafter"/>
</dbReference>
<dbReference type="Pfam" id="PF07707">
    <property type="entry name" value="BACK"/>
    <property type="match status" value="1"/>
</dbReference>
<name>A0A7E4W9J8_PANRE</name>
<dbReference type="InterPro" id="IPR011333">
    <property type="entry name" value="SKP1/BTB/POZ_sf"/>
</dbReference>
<dbReference type="GO" id="GO:0048512">
    <property type="term" value="P:circadian behavior"/>
    <property type="evidence" value="ECO:0007669"/>
    <property type="project" value="TreeGrafter"/>
</dbReference>
<dbReference type="SMART" id="SM00225">
    <property type="entry name" value="BTB"/>
    <property type="match status" value="1"/>
</dbReference>
<dbReference type="GO" id="GO:0050804">
    <property type="term" value="P:modulation of chemical synaptic transmission"/>
    <property type="evidence" value="ECO:0007669"/>
    <property type="project" value="TreeGrafter"/>
</dbReference>
<dbReference type="InterPro" id="IPR000210">
    <property type="entry name" value="BTB/POZ_dom"/>
</dbReference>
<evidence type="ECO:0000259" key="1">
    <source>
        <dbReference type="PROSITE" id="PS50097"/>
    </source>
</evidence>
<feature type="domain" description="BTB" evidence="1">
    <location>
        <begin position="57"/>
        <end position="124"/>
    </location>
</feature>
<dbReference type="PANTHER" id="PTHR46306:SF1">
    <property type="entry name" value="BTB_POZ DOMAIN-CONTAINING PROTEIN 9"/>
    <property type="match status" value="1"/>
</dbReference>